<keyword evidence="2" id="KW-1185">Reference proteome</keyword>
<dbReference type="EMBL" id="OX465086">
    <property type="protein sequence ID" value="CAI9265292.1"/>
    <property type="molecule type" value="Genomic_DNA"/>
</dbReference>
<organism evidence="1 2">
    <name type="scientific">Lactuca saligna</name>
    <name type="common">Willowleaf lettuce</name>
    <dbReference type="NCBI Taxonomy" id="75948"/>
    <lineage>
        <taxon>Eukaryota</taxon>
        <taxon>Viridiplantae</taxon>
        <taxon>Streptophyta</taxon>
        <taxon>Embryophyta</taxon>
        <taxon>Tracheophyta</taxon>
        <taxon>Spermatophyta</taxon>
        <taxon>Magnoliopsida</taxon>
        <taxon>eudicotyledons</taxon>
        <taxon>Gunneridae</taxon>
        <taxon>Pentapetalae</taxon>
        <taxon>asterids</taxon>
        <taxon>campanulids</taxon>
        <taxon>Asterales</taxon>
        <taxon>Asteraceae</taxon>
        <taxon>Cichorioideae</taxon>
        <taxon>Cichorieae</taxon>
        <taxon>Lactucinae</taxon>
        <taxon>Lactuca</taxon>
    </lineage>
</organism>
<name>A0AA35Y916_LACSI</name>
<sequence length="158" mass="17546">MVEASEGIKKGRVLGFGSVSDPERFLMPFFSSSKYIFRQLRVTPAGSLPVTQVAGIEFMRSKTTLVVGLELRSDDSCLPERQNADQCHSAFSGDNCRSLPATQAANIEFMHSKTTLTVGLEPRSDNSCLPEHQNMDRCLSAFSGDTNSGESRRYWCRR</sequence>
<evidence type="ECO:0000313" key="1">
    <source>
        <dbReference type="EMBL" id="CAI9265292.1"/>
    </source>
</evidence>
<dbReference type="Proteomes" id="UP001177003">
    <property type="component" value="Chromosome 0"/>
</dbReference>
<evidence type="ECO:0000313" key="2">
    <source>
        <dbReference type="Proteomes" id="UP001177003"/>
    </source>
</evidence>
<accession>A0AA35Y916</accession>
<reference evidence="1" key="1">
    <citation type="submission" date="2023-04" db="EMBL/GenBank/DDBJ databases">
        <authorList>
            <person name="Vijverberg K."/>
            <person name="Xiong W."/>
            <person name="Schranz E."/>
        </authorList>
    </citation>
    <scope>NUCLEOTIDE SEQUENCE</scope>
</reference>
<gene>
    <name evidence="1" type="ORF">LSALG_LOCUS5905</name>
</gene>
<protein>
    <submittedName>
        <fullName evidence="1">Uncharacterized protein</fullName>
    </submittedName>
</protein>
<proteinExistence type="predicted"/>
<dbReference type="AlphaFoldDB" id="A0AA35Y916"/>